<dbReference type="InterPro" id="IPR050487">
    <property type="entry name" value="FtsQ_DivIB"/>
</dbReference>
<dbReference type="RefSeq" id="WP_220193183.1">
    <property type="nucleotide sequence ID" value="NZ_BNJF01000001.1"/>
</dbReference>
<feature type="region of interest" description="Disordered" evidence="8">
    <location>
        <begin position="66"/>
        <end position="123"/>
    </location>
</feature>
<keyword evidence="2" id="KW-1003">Cell membrane</keyword>
<evidence type="ECO:0000256" key="4">
    <source>
        <dbReference type="ARBA" id="ARBA00022692"/>
    </source>
</evidence>
<gene>
    <name evidence="11" type="ORF">KSX_18870</name>
</gene>
<dbReference type="InterPro" id="IPR034746">
    <property type="entry name" value="POTRA"/>
</dbReference>
<evidence type="ECO:0000256" key="3">
    <source>
        <dbReference type="ARBA" id="ARBA00022618"/>
    </source>
</evidence>
<keyword evidence="12" id="KW-1185">Reference proteome</keyword>
<evidence type="ECO:0000256" key="1">
    <source>
        <dbReference type="ARBA" id="ARBA00004370"/>
    </source>
</evidence>
<dbReference type="PANTHER" id="PTHR37820">
    <property type="entry name" value="CELL DIVISION PROTEIN DIVIB"/>
    <property type="match status" value="1"/>
</dbReference>
<dbReference type="PANTHER" id="PTHR37820:SF1">
    <property type="entry name" value="CELL DIVISION PROTEIN FTSQ"/>
    <property type="match status" value="1"/>
</dbReference>
<proteinExistence type="predicted"/>
<keyword evidence="5 9" id="KW-1133">Transmembrane helix</keyword>
<evidence type="ECO:0000256" key="8">
    <source>
        <dbReference type="SAM" id="MobiDB-lite"/>
    </source>
</evidence>
<comment type="caution">
    <text evidence="11">The sequence shown here is derived from an EMBL/GenBank/DDBJ whole genome shotgun (WGS) entry which is preliminary data.</text>
</comment>
<feature type="region of interest" description="Disordered" evidence="8">
    <location>
        <begin position="1"/>
        <end position="34"/>
    </location>
</feature>
<evidence type="ECO:0000256" key="5">
    <source>
        <dbReference type="ARBA" id="ARBA00022989"/>
    </source>
</evidence>
<name>A0A8J3HU18_9CHLR</name>
<evidence type="ECO:0000256" key="6">
    <source>
        <dbReference type="ARBA" id="ARBA00023136"/>
    </source>
</evidence>
<evidence type="ECO:0000256" key="7">
    <source>
        <dbReference type="ARBA" id="ARBA00023306"/>
    </source>
</evidence>
<evidence type="ECO:0000259" key="10">
    <source>
        <dbReference type="PROSITE" id="PS51779"/>
    </source>
</evidence>
<feature type="transmembrane region" description="Helical" evidence="9">
    <location>
        <begin position="130"/>
        <end position="152"/>
    </location>
</feature>
<dbReference type="Proteomes" id="UP000612362">
    <property type="component" value="Unassembled WGS sequence"/>
</dbReference>
<dbReference type="EMBL" id="BNJF01000001">
    <property type="protein sequence ID" value="GHO43724.1"/>
    <property type="molecule type" value="Genomic_DNA"/>
</dbReference>
<sequence>MKHRQRLPEQVAAHSYKRALGKRNDKAKSDEEPQAIQSILRPAVLRREVKVPETDPTVAWGTFAKRRDHLRRTRSQSSQKQMHQIAPRTFAQTGAWATNGRLKSIPRRSANKAPSEIPSRSGRRKSRKGFIWRLMSLVISIIVLIVAVSFALTGNAFRIAQVQVTGTHNSALIEAIQKQGMQGQNIFLVNVPSLEAQVMVLPLVRTANVSKQWPNQLTITVSERVPVLLWQTSQGSYSVDKDGVFIAKASETPGSGRLPTVIAPTTVIAQENAKSGKGSGGQGIKPGMQINAREIQFARDVFEHLPKVADMHAFQLRYDGTMYANTIDGRGIQKQNNGSFVVVSPAGWKAYLGDANDTNSLNNRLLTLKAIVDMAEEQQLSLASIDLRYGLRPVYTLKTHA</sequence>
<evidence type="ECO:0000256" key="9">
    <source>
        <dbReference type="SAM" id="Phobius"/>
    </source>
</evidence>
<accession>A0A8J3HU18</accession>
<reference evidence="11" key="1">
    <citation type="submission" date="2020-10" db="EMBL/GenBank/DDBJ databases">
        <title>Taxonomic study of unclassified bacteria belonging to the class Ktedonobacteria.</title>
        <authorList>
            <person name="Yabe S."/>
            <person name="Wang C.M."/>
            <person name="Zheng Y."/>
            <person name="Sakai Y."/>
            <person name="Cavaletti L."/>
            <person name="Monciardini P."/>
            <person name="Donadio S."/>
        </authorList>
    </citation>
    <scope>NUCLEOTIDE SEQUENCE</scope>
    <source>
        <strain evidence="11">SOSP1-1</strain>
    </source>
</reference>
<evidence type="ECO:0000313" key="11">
    <source>
        <dbReference type="EMBL" id="GHO43724.1"/>
    </source>
</evidence>
<feature type="domain" description="POTRA" evidence="10">
    <location>
        <begin position="157"/>
        <end position="224"/>
    </location>
</feature>
<organism evidence="11 12">
    <name type="scientific">Ktedonospora formicarum</name>
    <dbReference type="NCBI Taxonomy" id="2778364"/>
    <lineage>
        <taxon>Bacteria</taxon>
        <taxon>Bacillati</taxon>
        <taxon>Chloroflexota</taxon>
        <taxon>Ktedonobacteria</taxon>
        <taxon>Ktedonobacterales</taxon>
        <taxon>Ktedonobacteraceae</taxon>
        <taxon>Ktedonospora</taxon>
    </lineage>
</organism>
<evidence type="ECO:0000313" key="12">
    <source>
        <dbReference type="Proteomes" id="UP000612362"/>
    </source>
</evidence>
<keyword evidence="3" id="KW-0132">Cell division</keyword>
<dbReference type="Pfam" id="PF08478">
    <property type="entry name" value="POTRA_1"/>
    <property type="match status" value="1"/>
</dbReference>
<dbReference type="GO" id="GO:0051301">
    <property type="term" value="P:cell division"/>
    <property type="evidence" value="ECO:0007669"/>
    <property type="project" value="UniProtKB-KW"/>
</dbReference>
<evidence type="ECO:0000256" key="2">
    <source>
        <dbReference type="ARBA" id="ARBA00022475"/>
    </source>
</evidence>
<dbReference type="GO" id="GO:0005886">
    <property type="term" value="C:plasma membrane"/>
    <property type="evidence" value="ECO:0007669"/>
    <property type="project" value="TreeGrafter"/>
</dbReference>
<dbReference type="InterPro" id="IPR013685">
    <property type="entry name" value="POTRA_FtsQ_type"/>
</dbReference>
<feature type="compositionally biased region" description="Basic and acidic residues" evidence="8">
    <location>
        <begin position="22"/>
        <end position="31"/>
    </location>
</feature>
<dbReference type="Gene3D" id="3.10.20.310">
    <property type="entry name" value="membrane protein fhac"/>
    <property type="match status" value="1"/>
</dbReference>
<dbReference type="PROSITE" id="PS51779">
    <property type="entry name" value="POTRA"/>
    <property type="match status" value="1"/>
</dbReference>
<keyword evidence="7" id="KW-0131">Cell cycle</keyword>
<dbReference type="AlphaFoldDB" id="A0A8J3HU18"/>
<protein>
    <recommendedName>
        <fullName evidence="10">POTRA domain-containing protein</fullName>
    </recommendedName>
</protein>
<keyword evidence="4 9" id="KW-0812">Transmembrane</keyword>
<comment type="subcellular location">
    <subcellularLocation>
        <location evidence="1">Membrane</location>
    </subcellularLocation>
</comment>
<keyword evidence="6 9" id="KW-0472">Membrane</keyword>